<evidence type="ECO:0000259" key="2">
    <source>
        <dbReference type="Pfam" id="PF18962"/>
    </source>
</evidence>
<gene>
    <name evidence="3" type="ORF">SAMN04489796_10991</name>
</gene>
<evidence type="ECO:0000256" key="1">
    <source>
        <dbReference type="ARBA" id="ARBA00022729"/>
    </source>
</evidence>
<name>A0A1G8JI97_9FLAO</name>
<dbReference type="OrthoDB" id="1491720at2"/>
<dbReference type="Proteomes" id="UP000199492">
    <property type="component" value="Unassembled WGS sequence"/>
</dbReference>
<keyword evidence="4" id="KW-1185">Reference proteome</keyword>
<dbReference type="InterPro" id="IPR026444">
    <property type="entry name" value="Secre_tail"/>
</dbReference>
<dbReference type="EMBL" id="FNCZ01000009">
    <property type="protein sequence ID" value="SDI31009.1"/>
    <property type="molecule type" value="Genomic_DNA"/>
</dbReference>
<organism evidence="3 4">
    <name type="scientific">Winogradskyella thalassocola</name>
    <dbReference type="NCBI Taxonomy" id="262004"/>
    <lineage>
        <taxon>Bacteria</taxon>
        <taxon>Pseudomonadati</taxon>
        <taxon>Bacteroidota</taxon>
        <taxon>Flavobacteriia</taxon>
        <taxon>Flavobacteriales</taxon>
        <taxon>Flavobacteriaceae</taxon>
        <taxon>Winogradskyella</taxon>
    </lineage>
</organism>
<sequence length="392" mass="46048">MLMYYLNFQLTIKYYVMKKITLLLLFTFSNFYAQQQSFAVPETWEIDSWDGTNWNLSSRTSNTFNEDCFPIETLQQVDLGGVLINSIFITTSYNDNNQPILMIAQLWNSNTNSWNNLFKEDYTYSGGNLTELLTSVWVNNTWQQSEKKTSTYSGSENLLINSITEEWVTSSNSWENDEREVYSYEVYSCSVFFISTIEIQDWNGTSWENDAREVYSYANCLIATLESQDWDGFNWENEYREIFYYDGNDYLIEIEEEDWNGTTYEIDSRILITNSIDGNPTEMISQDWLDNNTWLNTIRDTRTYSCLPLAITEVGELINLRIYPNPASNRIHINSNYNLDVFIYDTNGRELCSKLIKQEHDIIDLTNLSNGIYIIKLFYNNSVHIKKLVVKH</sequence>
<evidence type="ECO:0000313" key="3">
    <source>
        <dbReference type="EMBL" id="SDI31009.1"/>
    </source>
</evidence>
<dbReference type="Gene3D" id="2.40.128.720">
    <property type="match status" value="2"/>
</dbReference>
<keyword evidence="1" id="KW-0732">Signal</keyword>
<proteinExistence type="predicted"/>
<dbReference type="NCBIfam" id="TIGR04183">
    <property type="entry name" value="Por_Secre_tail"/>
    <property type="match status" value="1"/>
</dbReference>
<dbReference type="Pfam" id="PF18962">
    <property type="entry name" value="Por_Secre_tail"/>
    <property type="match status" value="1"/>
</dbReference>
<reference evidence="4" key="1">
    <citation type="submission" date="2016-10" db="EMBL/GenBank/DDBJ databases">
        <authorList>
            <person name="Varghese N."/>
            <person name="Submissions S."/>
        </authorList>
    </citation>
    <scope>NUCLEOTIDE SEQUENCE [LARGE SCALE GENOMIC DNA]</scope>
    <source>
        <strain evidence="4">DSM 15363</strain>
    </source>
</reference>
<dbReference type="AlphaFoldDB" id="A0A1G8JI97"/>
<accession>A0A1G8JI97</accession>
<protein>
    <submittedName>
        <fullName evidence="3">Por secretion system C-terminal sorting domain-containing protein</fullName>
    </submittedName>
</protein>
<evidence type="ECO:0000313" key="4">
    <source>
        <dbReference type="Proteomes" id="UP000199492"/>
    </source>
</evidence>
<dbReference type="STRING" id="262004.SAMN04489796_10991"/>
<feature type="domain" description="Secretion system C-terminal sorting" evidence="2">
    <location>
        <begin position="322"/>
        <end position="390"/>
    </location>
</feature>